<dbReference type="Proteomes" id="UP000557307">
    <property type="component" value="Unassembled WGS sequence"/>
</dbReference>
<dbReference type="AlphaFoldDB" id="A0A840TRC7"/>
<dbReference type="Pfam" id="PF00196">
    <property type="entry name" value="GerE"/>
    <property type="match status" value="1"/>
</dbReference>
<gene>
    <name evidence="6" type="ORF">HNQ92_004611</name>
</gene>
<dbReference type="CDD" id="cd17535">
    <property type="entry name" value="REC_NarL-like"/>
    <property type="match status" value="1"/>
</dbReference>
<keyword evidence="7" id="KW-1185">Reference proteome</keyword>
<evidence type="ECO:0000256" key="2">
    <source>
        <dbReference type="ARBA" id="ARBA00023125"/>
    </source>
</evidence>
<dbReference type="CDD" id="cd06170">
    <property type="entry name" value="LuxR_C_like"/>
    <property type="match status" value="1"/>
</dbReference>
<dbReference type="InterPro" id="IPR001789">
    <property type="entry name" value="Sig_transdc_resp-reg_receiver"/>
</dbReference>
<dbReference type="PANTHER" id="PTHR43214:SF43">
    <property type="entry name" value="TWO-COMPONENT RESPONSE REGULATOR"/>
    <property type="match status" value="1"/>
</dbReference>
<proteinExistence type="predicted"/>
<keyword evidence="1 3" id="KW-0597">Phosphoprotein</keyword>
<dbReference type="InterPro" id="IPR039420">
    <property type="entry name" value="WalR-like"/>
</dbReference>
<dbReference type="PANTHER" id="PTHR43214">
    <property type="entry name" value="TWO-COMPONENT RESPONSE REGULATOR"/>
    <property type="match status" value="1"/>
</dbReference>
<keyword evidence="2 6" id="KW-0238">DNA-binding</keyword>
<dbReference type="InterPro" id="IPR011006">
    <property type="entry name" value="CheY-like_superfamily"/>
</dbReference>
<evidence type="ECO:0000259" key="4">
    <source>
        <dbReference type="PROSITE" id="PS50043"/>
    </source>
</evidence>
<dbReference type="GO" id="GO:0006355">
    <property type="term" value="P:regulation of DNA-templated transcription"/>
    <property type="evidence" value="ECO:0007669"/>
    <property type="project" value="InterPro"/>
</dbReference>
<dbReference type="SUPFAM" id="SSF52172">
    <property type="entry name" value="CheY-like"/>
    <property type="match status" value="1"/>
</dbReference>
<protein>
    <submittedName>
        <fullName evidence="6">DNA-binding NarL/FixJ family response regulator</fullName>
    </submittedName>
</protein>
<dbReference type="Gene3D" id="3.40.50.2300">
    <property type="match status" value="1"/>
</dbReference>
<dbReference type="GO" id="GO:0003677">
    <property type="term" value="F:DNA binding"/>
    <property type="evidence" value="ECO:0007669"/>
    <property type="project" value="UniProtKB-KW"/>
</dbReference>
<sequence length="207" mass="22978">METNISVIIIDDHPIVLQGFTYVLQDIAYIQLLGTFITASDGLEFLAQQAVDVVLLDINMPDMNGIHACQEIVRRHPASKVLAISNNNEASIIQRMLQSGAAGYILKNAATEELLACIKSAMRGETALSTTIQEIRKNTETGELPMVTRREKEVLHLLAQGLTTPEIAEKIFVSPLTVESHRRNLLQKFRVTNSASLVHKATELRYI</sequence>
<dbReference type="PROSITE" id="PS50043">
    <property type="entry name" value="HTH_LUXR_2"/>
    <property type="match status" value="1"/>
</dbReference>
<feature type="domain" description="HTH luxR-type" evidence="4">
    <location>
        <begin position="140"/>
        <end position="205"/>
    </location>
</feature>
<dbReference type="SUPFAM" id="SSF46894">
    <property type="entry name" value="C-terminal effector domain of the bipartite response regulators"/>
    <property type="match status" value="1"/>
</dbReference>
<dbReference type="InterPro" id="IPR016032">
    <property type="entry name" value="Sig_transdc_resp-reg_C-effctor"/>
</dbReference>
<dbReference type="RefSeq" id="WP_184177572.1">
    <property type="nucleotide sequence ID" value="NZ_JACHGF010000009.1"/>
</dbReference>
<feature type="modified residue" description="4-aspartylphosphate" evidence="3">
    <location>
        <position position="57"/>
    </location>
</feature>
<evidence type="ECO:0000256" key="1">
    <source>
        <dbReference type="ARBA" id="ARBA00022553"/>
    </source>
</evidence>
<reference evidence="6 7" key="1">
    <citation type="submission" date="2020-08" db="EMBL/GenBank/DDBJ databases">
        <title>Genomic Encyclopedia of Type Strains, Phase IV (KMG-IV): sequencing the most valuable type-strain genomes for metagenomic binning, comparative biology and taxonomic classification.</title>
        <authorList>
            <person name="Goeker M."/>
        </authorList>
    </citation>
    <scope>NUCLEOTIDE SEQUENCE [LARGE SCALE GENOMIC DNA]</scope>
    <source>
        <strain evidence="6 7">DSM 105074</strain>
    </source>
</reference>
<name>A0A840TRC7_9BACT</name>
<dbReference type="InterPro" id="IPR058245">
    <property type="entry name" value="NreC/VraR/RcsB-like_REC"/>
</dbReference>
<dbReference type="SMART" id="SM00421">
    <property type="entry name" value="HTH_LUXR"/>
    <property type="match status" value="1"/>
</dbReference>
<dbReference type="Pfam" id="PF00072">
    <property type="entry name" value="Response_reg"/>
    <property type="match status" value="1"/>
</dbReference>
<evidence type="ECO:0000256" key="3">
    <source>
        <dbReference type="PROSITE-ProRule" id="PRU00169"/>
    </source>
</evidence>
<organism evidence="6 7">
    <name type="scientific">Rhabdobacter roseus</name>
    <dbReference type="NCBI Taxonomy" id="1655419"/>
    <lineage>
        <taxon>Bacteria</taxon>
        <taxon>Pseudomonadati</taxon>
        <taxon>Bacteroidota</taxon>
        <taxon>Cytophagia</taxon>
        <taxon>Cytophagales</taxon>
        <taxon>Cytophagaceae</taxon>
        <taxon>Rhabdobacter</taxon>
    </lineage>
</organism>
<feature type="domain" description="Response regulatory" evidence="5">
    <location>
        <begin position="6"/>
        <end position="122"/>
    </location>
</feature>
<dbReference type="PRINTS" id="PR00038">
    <property type="entry name" value="HTHLUXR"/>
</dbReference>
<evidence type="ECO:0000313" key="7">
    <source>
        <dbReference type="Proteomes" id="UP000557307"/>
    </source>
</evidence>
<dbReference type="InterPro" id="IPR000792">
    <property type="entry name" value="Tscrpt_reg_LuxR_C"/>
</dbReference>
<comment type="caution">
    <text evidence="6">The sequence shown here is derived from an EMBL/GenBank/DDBJ whole genome shotgun (WGS) entry which is preliminary data.</text>
</comment>
<accession>A0A840TRC7</accession>
<evidence type="ECO:0000259" key="5">
    <source>
        <dbReference type="PROSITE" id="PS50110"/>
    </source>
</evidence>
<evidence type="ECO:0000313" key="6">
    <source>
        <dbReference type="EMBL" id="MBB5286451.1"/>
    </source>
</evidence>
<dbReference type="EMBL" id="JACHGF010000009">
    <property type="protein sequence ID" value="MBB5286451.1"/>
    <property type="molecule type" value="Genomic_DNA"/>
</dbReference>
<dbReference type="PROSITE" id="PS00622">
    <property type="entry name" value="HTH_LUXR_1"/>
    <property type="match status" value="1"/>
</dbReference>
<dbReference type="GO" id="GO:0000160">
    <property type="term" value="P:phosphorelay signal transduction system"/>
    <property type="evidence" value="ECO:0007669"/>
    <property type="project" value="InterPro"/>
</dbReference>
<dbReference type="SMART" id="SM00448">
    <property type="entry name" value="REC"/>
    <property type="match status" value="1"/>
</dbReference>
<dbReference type="PROSITE" id="PS50110">
    <property type="entry name" value="RESPONSE_REGULATORY"/>
    <property type="match status" value="1"/>
</dbReference>